<feature type="transmembrane region" description="Helical" evidence="6">
    <location>
        <begin position="239"/>
        <end position="261"/>
    </location>
</feature>
<feature type="domain" description="Nudix hydrolase" evidence="8">
    <location>
        <begin position="28"/>
        <end position="161"/>
    </location>
</feature>
<dbReference type="CDD" id="cd02883">
    <property type="entry name" value="NUDIX_Hydrolase"/>
    <property type="match status" value="1"/>
</dbReference>
<dbReference type="EMBL" id="CP017902">
    <property type="protein sequence ID" value="ARP18539.1"/>
    <property type="molecule type" value="Genomic_DNA"/>
</dbReference>
<feature type="transmembrane region" description="Helical" evidence="6">
    <location>
        <begin position="390"/>
        <end position="407"/>
    </location>
</feature>
<feature type="chain" id="PRO_5011401008" evidence="7">
    <location>
        <begin position="24"/>
        <end position="481"/>
    </location>
</feature>
<dbReference type="InterPro" id="IPR015797">
    <property type="entry name" value="NUDIX_hydrolase-like_dom_sf"/>
</dbReference>
<evidence type="ECO:0000256" key="5">
    <source>
        <dbReference type="ARBA" id="ARBA00022842"/>
    </source>
</evidence>
<evidence type="ECO:0000256" key="7">
    <source>
        <dbReference type="SAM" id="SignalP"/>
    </source>
</evidence>
<feature type="transmembrane region" description="Helical" evidence="6">
    <location>
        <begin position="281"/>
        <end position="299"/>
    </location>
</feature>
<proteinExistence type="inferred from homology"/>
<dbReference type="PANTHER" id="PTHR43758:SF8">
    <property type="entry name" value="8-OXO-DGTP DIPHOSPHATASE YTKD-RELATED"/>
    <property type="match status" value="1"/>
</dbReference>
<dbReference type="GO" id="GO:0046872">
    <property type="term" value="F:metal ion binding"/>
    <property type="evidence" value="ECO:0007669"/>
    <property type="project" value="UniProtKB-KW"/>
</dbReference>
<keyword evidence="5" id="KW-0460">Magnesium</keyword>
<evidence type="ECO:0000256" key="2">
    <source>
        <dbReference type="ARBA" id="ARBA00005582"/>
    </source>
</evidence>
<dbReference type="InterPro" id="IPR000086">
    <property type="entry name" value="NUDIX_hydrolase_dom"/>
</dbReference>
<reference evidence="9" key="1">
    <citation type="submission" date="2016-10" db="EMBL/GenBank/DDBJ databases">
        <title>The High Quality Genome of Vibrio alginolyticus K01M1.</title>
        <authorList>
            <person name="Wendling C."/>
            <person name="Chibani C.M."/>
            <person name="Hertel R."/>
            <person name="Sproer C."/>
            <person name="Bunk B."/>
            <person name="Overmann J."/>
            <person name="Roth O."/>
            <person name="Liesegang H."/>
        </authorList>
    </citation>
    <scope>NUCLEOTIDE SEQUENCE</scope>
    <source>
        <strain evidence="9">K05K4</strain>
    </source>
</reference>
<dbReference type="RefSeq" id="WP_053304405.1">
    <property type="nucleotide sequence ID" value="NZ_CP017889.1"/>
</dbReference>
<feature type="transmembrane region" description="Helical" evidence="6">
    <location>
        <begin position="332"/>
        <end position="351"/>
    </location>
</feature>
<dbReference type="PROSITE" id="PS51462">
    <property type="entry name" value="NUDIX"/>
    <property type="match status" value="1"/>
</dbReference>
<accession>A0A1W6TRV5</accession>
<feature type="transmembrane region" description="Helical" evidence="6">
    <location>
        <begin position="306"/>
        <end position="326"/>
    </location>
</feature>
<dbReference type="AlphaFoldDB" id="A0A1W6TRV5"/>
<evidence type="ECO:0000256" key="6">
    <source>
        <dbReference type="SAM" id="Phobius"/>
    </source>
</evidence>
<dbReference type="InterPro" id="IPR020084">
    <property type="entry name" value="NUDIX_hydrolase_CS"/>
</dbReference>
<dbReference type="PANTHER" id="PTHR43758">
    <property type="entry name" value="7,8-DIHYDRO-8-OXOGUANINE TRIPHOSPHATASE"/>
    <property type="match status" value="1"/>
</dbReference>
<evidence type="ECO:0000256" key="4">
    <source>
        <dbReference type="ARBA" id="ARBA00022801"/>
    </source>
</evidence>
<evidence type="ECO:0000256" key="3">
    <source>
        <dbReference type="ARBA" id="ARBA00022723"/>
    </source>
</evidence>
<dbReference type="Pfam" id="PF00293">
    <property type="entry name" value="NUDIX"/>
    <property type="match status" value="1"/>
</dbReference>
<feature type="transmembrane region" description="Helical" evidence="6">
    <location>
        <begin position="363"/>
        <end position="384"/>
    </location>
</feature>
<keyword evidence="3" id="KW-0479">Metal-binding</keyword>
<keyword evidence="6" id="KW-1133">Transmembrane helix</keyword>
<comment type="cofactor">
    <cofactor evidence="1">
        <name>Mg(2+)</name>
        <dbReference type="ChEBI" id="CHEBI:18420"/>
    </cofactor>
</comment>
<evidence type="ECO:0000313" key="9">
    <source>
        <dbReference type="EMBL" id="ARP18539.1"/>
    </source>
</evidence>
<comment type="similarity">
    <text evidence="2">Belongs to the Nudix hydrolase family.</text>
</comment>
<evidence type="ECO:0000259" key="8">
    <source>
        <dbReference type="PROSITE" id="PS51462"/>
    </source>
</evidence>
<name>A0A1W6TRV5_VIBAL</name>
<feature type="signal peptide" evidence="7">
    <location>
        <begin position="1"/>
        <end position="23"/>
    </location>
</feature>
<keyword evidence="6" id="KW-0812">Transmembrane</keyword>
<organism evidence="9">
    <name type="scientific">Vibrio alginolyticus</name>
    <dbReference type="NCBI Taxonomy" id="663"/>
    <lineage>
        <taxon>Bacteria</taxon>
        <taxon>Pseudomonadati</taxon>
        <taxon>Pseudomonadota</taxon>
        <taxon>Gammaproteobacteria</taxon>
        <taxon>Vibrionales</taxon>
        <taxon>Vibrionaceae</taxon>
        <taxon>Vibrio</taxon>
    </lineage>
</organism>
<dbReference type="SUPFAM" id="SSF55811">
    <property type="entry name" value="Nudix"/>
    <property type="match status" value="1"/>
</dbReference>
<feature type="transmembrane region" description="Helical" evidence="6">
    <location>
        <begin position="419"/>
        <end position="439"/>
    </location>
</feature>
<dbReference type="Gene3D" id="3.90.79.10">
    <property type="entry name" value="Nucleoside Triphosphate Pyrophosphohydrolase"/>
    <property type="match status" value="1"/>
</dbReference>
<protein>
    <submittedName>
        <fullName evidence="9">NUDIX domain protein</fullName>
    </submittedName>
</protein>
<keyword evidence="6" id="KW-0472">Membrane</keyword>
<dbReference type="GO" id="GO:0005737">
    <property type="term" value="C:cytoplasm"/>
    <property type="evidence" value="ECO:0007669"/>
    <property type="project" value="TreeGrafter"/>
</dbReference>
<keyword evidence="4" id="KW-0378">Hydrolase</keyword>
<sequence length="481" mass="53580">MLRQLLLLILCFILLPVSPISTAKATASEVKGALCIVRADDKLVLVHEVLTDKISLPGGTIIDGESPQVAAQRETWEETGIVVTVGEELGRTDTAVFYDCISDSDIIAFSMNNSLGGNELPIWFAPHYGVEVASAMLLSPSELPSSLYRYPEQWPQVTQFFDQATKQSVSYVTQLIESAPSFRQVELAWLIDLQSWVGALSETSYEVASQISKLVIDLTEPTVLLFLFPFAMMRFGSRFVYRLFFAISATSLMVLVAQQGFSLPRPHVYIPMMELTHSFGFSFPSLPIAVWFCVLTFLFHRTQYFGLNGTTAVFVFITLTVVLGKFFLGSAFILDMLFGALLGSLVAWHVLRLETNQDVNVDQVLSSKGVWFVMTAATAVISVIWPLPVFGRWLAILITASALVMTFKESKAHLDTRQMIFVTLALLLVDQLYLYSANIVSFSGLWSLVLSTLHYPLLMLLFMLLARKLTCENQPSKTLLD</sequence>
<evidence type="ECO:0000256" key="1">
    <source>
        <dbReference type="ARBA" id="ARBA00001946"/>
    </source>
</evidence>
<feature type="transmembrane region" description="Helical" evidence="6">
    <location>
        <begin position="445"/>
        <end position="466"/>
    </location>
</feature>
<dbReference type="PROSITE" id="PS00893">
    <property type="entry name" value="NUDIX_BOX"/>
    <property type="match status" value="1"/>
</dbReference>
<dbReference type="SUPFAM" id="SSF48317">
    <property type="entry name" value="Acid phosphatase/Vanadium-dependent haloperoxidase"/>
    <property type="match status" value="1"/>
</dbReference>
<dbReference type="CDD" id="cd01610">
    <property type="entry name" value="PAP2_like"/>
    <property type="match status" value="1"/>
</dbReference>
<dbReference type="GO" id="GO:0016818">
    <property type="term" value="F:hydrolase activity, acting on acid anhydrides, in phosphorus-containing anhydrides"/>
    <property type="evidence" value="ECO:0007669"/>
    <property type="project" value="TreeGrafter"/>
</dbReference>
<dbReference type="InterPro" id="IPR036938">
    <property type="entry name" value="PAP2/HPO_sf"/>
</dbReference>
<gene>
    <name evidence="9" type="ORF">K05K4_17030</name>
</gene>
<keyword evidence="7" id="KW-0732">Signal</keyword>